<feature type="transmembrane region" description="Helical" evidence="8">
    <location>
        <begin position="84"/>
        <end position="103"/>
    </location>
</feature>
<evidence type="ECO:0000313" key="11">
    <source>
        <dbReference type="Proteomes" id="UP000177057"/>
    </source>
</evidence>
<gene>
    <name evidence="10" type="ORF">A3H40_04335</name>
</gene>
<keyword evidence="2" id="KW-1003">Cell membrane</keyword>
<dbReference type="InterPro" id="IPR050297">
    <property type="entry name" value="LipidA_mod_glycosyltrf_83"/>
</dbReference>
<feature type="transmembrane region" description="Helical" evidence="8">
    <location>
        <begin position="428"/>
        <end position="445"/>
    </location>
</feature>
<dbReference type="Proteomes" id="UP000177057">
    <property type="component" value="Unassembled WGS sequence"/>
</dbReference>
<feature type="transmembrane region" description="Helical" evidence="8">
    <location>
        <begin position="404"/>
        <end position="422"/>
    </location>
</feature>
<name>A0A1F5N467_9BACT</name>
<keyword evidence="7 8" id="KW-0472">Membrane</keyword>
<evidence type="ECO:0000256" key="5">
    <source>
        <dbReference type="ARBA" id="ARBA00022692"/>
    </source>
</evidence>
<accession>A0A1F5N467</accession>
<evidence type="ECO:0000256" key="4">
    <source>
        <dbReference type="ARBA" id="ARBA00022679"/>
    </source>
</evidence>
<feature type="transmembrane region" description="Helical" evidence="8">
    <location>
        <begin position="368"/>
        <end position="392"/>
    </location>
</feature>
<dbReference type="GO" id="GO:0016763">
    <property type="term" value="F:pentosyltransferase activity"/>
    <property type="evidence" value="ECO:0007669"/>
    <property type="project" value="TreeGrafter"/>
</dbReference>
<dbReference type="EMBL" id="MFDV01000008">
    <property type="protein sequence ID" value="OGE72445.1"/>
    <property type="molecule type" value="Genomic_DNA"/>
</dbReference>
<organism evidence="10 11">
    <name type="scientific">Candidatus Daviesbacteria bacterium RIFCSPLOWO2_02_FULL_38_15</name>
    <dbReference type="NCBI Taxonomy" id="1797794"/>
    <lineage>
        <taxon>Bacteria</taxon>
        <taxon>Candidatus Daviesiibacteriota</taxon>
    </lineage>
</organism>
<dbReference type="PANTHER" id="PTHR33908">
    <property type="entry name" value="MANNOSYLTRANSFERASE YKCB-RELATED"/>
    <property type="match status" value="1"/>
</dbReference>
<feature type="transmembrane region" description="Helical" evidence="8">
    <location>
        <begin position="164"/>
        <end position="190"/>
    </location>
</feature>
<feature type="domain" description="Glycosyltransferase RgtA/B/C/D-like" evidence="9">
    <location>
        <begin position="66"/>
        <end position="218"/>
    </location>
</feature>
<dbReference type="Pfam" id="PF13231">
    <property type="entry name" value="PMT_2"/>
    <property type="match status" value="1"/>
</dbReference>
<dbReference type="GO" id="GO:0005886">
    <property type="term" value="C:plasma membrane"/>
    <property type="evidence" value="ECO:0007669"/>
    <property type="project" value="UniProtKB-SubCell"/>
</dbReference>
<evidence type="ECO:0000313" key="10">
    <source>
        <dbReference type="EMBL" id="OGE72445.1"/>
    </source>
</evidence>
<protein>
    <recommendedName>
        <fullName evidence="9">Glycosyltransferase RgtA/B/C/D-like domain-containing protein</fullName>
    </recommendedName>
</protein>
<reference evidence="10 11" key="1">
    <citation type="journal article" date="2016" name="Nat. Commun.">
        <title>Thousands of microbial genomes shed light on interconnected biogeochemical processes in an aquifer system.</title>
        <authorList>
            <person name="Anantharaman K."/>
            <person name="Brown C.T."/>
            <person name="Hug L.A."/>
            <person name="Sharon I."/>
            <person name="Castelle C.J."/>
            <person name="Probst A.J."/>
            <person name="Thomas B.C."/>
            <person name="Singh A."/>
            <person name="Wilkins M.J."/>
            <person name="Karaoz U."/>
            <person name="Brodie E.L."/>
            <person name="Williams K.H."/>
            <person name="Hubbard S.S."/>
            <person name="Banfield J.F."/>
        </authorList>
    </citation>
    <scope>NUCLEOTIDE SEQUENCE [LARGE SCALE GENOMIC DNA]</scope>
</reference>
<evidence type="ECO:0000256" key="3">
    <source>
        <dbReference type="ARBA" id="ARBA00022676"/>
    </source>
</evidence>
<comment type="subcellular location">
    <subcellularLocation>
        <location evidence="1">Cell membrane</location>
        <topology evidence="1">Multi-pass membrane protein</topology>
    </subcellularLocation>
</comment>
<keyword evidence="6 8" id="KW-1133">Transmembrane helix</keyword>
<evidence type="ECO:0000256" key="6">
    <source>
        <dbReference type="ARBA" id="ARBA00022989"/>
    </source>
</evidence>
<feature type="transmembrane region" description="Helical" evidence="8">
    <location>
        <begin position="109"/>
        <end position="126"/>
    </location>
</feature>
<dbReference type="PANTHER" id="PTHR33908:SF11">
    <property type="entry name" value="MEMBRANE PROTEIN"/>
    <property type="match status" value="1"/>
</dbReference>
<keyword evidence="3" id="KW-0328">Glycosyltransferase</keyword>
<comment type="caution">
    <text evidence="10">The sequence shown here is derived from an EMBL/GenBank/DDBJ whole genome shotgun (WGS) entry which is preliminary data.</text>
</comment>
<keyword evidence="5 8" id="KW-0812">Transmembrane</keyword>
<feature type="transmembrane region" description="Helical" evidence="8">
    <location>
        <begin position="133"/>
        <end position="152"/>
    </location>
</feature>
<evidence type="ECO:0000259" key="9">
    <source>
        <dbReference type="Pfam" id="PF13231"/>
    </source>
</evidence>
<feature type="transmembrane region" description="Helical" evidence="8">
    <location>
        <begin position="52"/>
        <end position="72"/>
    </location>
</feature>
<evidence type="ECO:0000256" key="2">
    <source>
        <dbReference type="ARBA" id="ARBA00022475"/>
    </source>
</evidence>
<proteinExistence type="predicted"/>
<dbReference type="AlphaFoldDB" id="A0A1F5N467"/>
<evidence type="ECO:0000256" key="1">
    <source>
        <dbReference type="ARBA" id="ARBA00004651"/>
    </source>
</evidence>
<sequence length="595" mass="68022">MRKLHFLILSLILSIGLFFRTYQIIERFEFAHDADLYSWIVKDIVVNHHFRLIGQLTSAPGIFIGPLFYYLLVPFFILAKMDPVGVLIPSIILGIFTMFSYYYVFSRLFNQEIGLIGAFLYAVLLATIGSDRWVVPTVTSSIWSIWYFFIIVKFSQRDFSVLPFLGILIGLIWHIHIALVPILITIPIVLIRTRKIPGLKQIIGFLLITLLASSPFIIFEARHNFSQTRSMFNNFTANFGMDKNISEIKELVLGSQNNNAKLNLDPASKFSLEVEPQTPKIGDTVNLKITTKNPKYSTLVIITDCGNPKQFEIGSITAVFKWSTVTCSEGNHKIIAIARTSTDPPLKIIFDKFINVLGKENTNINNLFIFPLHLPGTIQYIVTIVILLSPLFAWRMKSLTTDQFLICYAWILAVFLFFSFSSIIVSEYYLASISVIFISSITVILHKIYQIKPLGQYFIPFLLFLLLTKNFLYYISLENYDKGYLEKKALVEYIAKDMQENDYPCIGISYITALGENTGFRYLFYINKIHLIHPSLDVPVYNIFIPEEFSQDKTKQKFGHIAVTTPTNAPPKEIIQKSCQTPNTNLTDSMLGYTD</sequence>
<feature type="transmembrane region" description="Helical" evidence="8">
    <location>
        <begin position="457"/>
        <end position="475"/>
    </location>
</feature>
<evidence type="ECO:0000256" key="7">
    <source>
        <dbReference type="ARBA" id="ARBA00023136"/>
    </source>
</evidence>
<feature type="transmembrane region" description="Helical" evidence="8">
    <location>
        <begin position="202"/>
        <end position="219"/>
    </location>
</feature>
<dbReference type="InterPro" id="IPR038731">
    <property type="entry name" value="RgtA/B/C-like"/>
</dbReference>
<dbReference type="GO" id="GO:0009103">
    <property type="term" value="P:lipopolysaccharide biosynthetic process"/>
    <property type="evidence" value="ECO:0007669"/>
    <property type="project" value="UniProtKB-ARBA"/>
</dbReference>
<keyword evidence="4" id="KW-0808">Transferase</keyword>
<evidence type="ECO:0000256" key="8">
    <source>
        <dbReference type="SAM" id="Phobius"/>
    </source>
</evidence>